<evidence type="ECO:0000256" key="1">
    <source>
        <dbReference type="SAM" id="Phobius"/>
    </source>
</evidence>
<dbReference type="SUPFAM" id="SSF47413">
    <property type="entry name" value="lambda repressor-like DNA-binding domains"/>
    <property type="match status" value="1"/>
</dbReference>
<dbReference type="Pfam" id="PF01381">
    <property type="entry name" value="HTH_3"/>
    <property type="match status" value="1"/>
</dbReference>
<proteinExistence type="predicted"/>
<dbReference type="PROSITE" id="PS50943">
    <property type="entry name" value="HTH_CROC1"/>
    <property type="match status" value="1"/>
</dbReference>
<keyword evidence="4" id="KW-1185">Reference proteome</keyword>
<accession>A0ABX0M9X4</accession>
<dbReference type="CDD" id="cd00093">
    <property type="entry name" value="HTH_XRE"/>
    <property type="match status" value="1"/>
</dbReference>
<dbReference type="Proteomes" id="UP000819052">
    <property type="component" value="Unassembled WGS sequence"/>
</dbReference>
<keyword evidence="1" id="KW-0472">Membrane</keyword>
<protein>
    <submittedName>
        <fullName evidence="3">Helix-turn-helix transcriptional regulator</fullName>
    </submittedName>
</protein>
<dbReference type="Gene3D" id="1.10.260.40">
    <property type="entry name" value="lambda repressor-like DNA-binding domains"/>
    <property type="match status" value="1"/>
</dbReference>
<dbReference type="InterPro" id="IPR001387">
    <property type="entry name" value="Cro/C1-type_HTH"/>
</dbReference>
<name>A0ABX0M9X4_9BURK</name>
<keyword evidence="1" id="KW-0812">Transmembrane</keyword>
<comment type="caution">
    <text evidence="3">The sequence shown here is derived from an EMBL/GenBank/DDBJ whole genome shotgun (WGS) entry which is preliminary data.</text>
</comment>
<evidence type="ECO:0000259" key="2">
    <source>
        <dbReference type="PROSITE" id="PS50943"/>
    </source>
</evidence>
<sequence length="164" mass="18499">MILKQLRLSRHFSQEQLAQMSGLNVRTIQRIESGHKASVESLKCLAAALDVEVATLNEETFVIDKQSDNWHSLPLWLRCWFGFSFLHIHPTRRVAKRIEAMSHVTGFLFCLLGFVSEAALAGGVIMLATAYLFYLFSWQGDRYGIWFDAPADGAPSAPAYSRFS</sequence>
<reference evidence="3 4" key="1">
    <citation type="submission" date="2019-09" db="EMBL/GenBank/DDBJ databases">
        <title>Taxonomy of Antarctic Massilia spp.: description of Massilia rubra sp. nov., Massilia aquatica sp. nov., Massilia mucilaginosa sp. nov., Massilia frigida sp. nov. isolated from streams, lakes and regoliths.</title>
        <authorList>
            <person name="Holochova P."/>
            <person name="Sedlacek I."/>
            <person name="Kralova S."/>
            <person name="Maslanova I."/>
            <person name="Busse H.-J."/>
            <person name="Stankova E."/>
            <person name="Vrbovska V."/>
            <person name="Kovarovic V."/>
            <person name="Bartak M."/>
            <person name="Svec P."/>
            <person name="Pantucek R."/>
        </authorList>
    </citation>
    <scope>NUCLEOTIDE SEQUENCE [LARGE SCALE GENOMIC DNA]</scope>
    <source>
        <strain evidence="3 4">CCM 8693</strain>
    </source>
</reference>
<gene>
    <name evidence="3" type="ORF">F1609_01930</name>
</gene>
<dbReference type="EMBL" id="VVIW01000001">
    <property type="protein sequence ID" value="NHZ38931.1"/>
    <property type="molecule type" value="Genomic_DNA"/>
</dbReference>
<evidence type="ECO:0000313" key="4">
    <source>
        <dbReference type="Proteomes" id="UP000819052"/>
    </source>
</evidence>
<keyword evidence="1" id="KW-1133">Transmembrane helix</keyword>
<dbReference type="InterPro" id="IPR010982">
    <property type="entry name" value="Lambda_DNA-bd_dom_sf"/>
</dbReference>
<feature type="domain" description="HTH cro/C1-type" evidence="2">
    <location>
        <begin position="3"/>
        <end position="56"/>
    </location>
</feature>
<organism evidence="3 4">
    <name type="scientific">Massilia aquatica</name>
    <dbReference type="NCBI Taxonomy" id="2609000"/>
    <lineage>
        <taxon>Bacteria</taxon>
        <taxon>Pseudomonadati</taxon>
        <taxon>Pseudomonadota</taxon>
        <taxon>Betaproteobacteria</taxon>
        <taxon>Burkholderiales</taxon>
        <taxon>Oxalobacteraceae</taxon>
        <taxon>Telluria group</taxon>
        <taxon>Massilia</taxon>
    </lineage>
</organism>
<feature type="transmembrane region" description="Helical" evidence="1">
    <location>
        <begin position="106"/>
        <end position="134"/>
    </location>
</feature>
<evidence type="ECO:0000313" key="3">
    <source>
        <dbReference type="EMBL" id="NHZ38931.1"/>
    </source>
</evidence>
<dbReference type="RefSeq" id="WP_167074117.1">
    <property type="nucleotide sequence ID" value="NZ_VVIW01000001.1"/>
</dbReference>
<dbReference type="SMART" id="SM00530">
    <property type="entry name" value="HTH_XRE"/>
    <property type="match status" value="1"/>
</dbReference>